<dbReference type="EMBL" id="ADBJ01000028">
    <property type="protein sequence ID" value="EFA80859.1"/>
    <property type="molecule type" value="Genomic_DNA"/>
</dbReference>
<dbReference type="GeneID" id="31361930"/>
<dbReference type="OMA" id="SETWRCE"/>
<evidence type="ECO:0000313" key="2">
    <source>
        <dbReference type="Proteomes" id="UP000001396"/>
    </source>
</evidence>
<dbReference type="AlphaFoldDB" id="D3BD67"/>
<dbReference type="RefSeq" id="XP_020432978.1">
    <property type="nucleotide sequence ID" value="XM_020577304.1"/>
</dbReference>
<comment type="caution">
    <text evidence="1">The sequence shown here is derived from an EMBL/GenBank/DDBJ whole genome shotgun (WGS) entry which is preliminary data.</text>
</comment>
<gene>
    <name evidence="1" type="ORF">PPL_06448</name>
</gene>
<dbReference type="InParanoid" id="D3BD67"/>
<accession>D3BD67</accession>
<sequence>MNSLIRSTTSLFSRCNGGVIGGLVRNITDLKKNSPRVKKSICILSNGATIPIYTSLPYAPVWRSTIDIFSTVPDYHFDSIKDIKQKRRKHQTSKYSEFKKKR</sequence>
<evidence type="ECO:0000313" key="1">
    <source>
        <dbReference type="EMBL" id="EFA80859.1"/>
    </source>
</evidence>
<organism evidence="1 2">
    <name type="scientific">Heterostelium pallidum (strain ATCC 26659 / Pp 5 / PN500)</name>
    <name type="common">Cellular slime mold</name>
    <name type="synonym">Polysphondylium pallidum</name>
    <dbReference type="NCBI Taxonomy" id="670386"/>
    <lineage>
        <taxon>Eukaryota</taxon>
        <taxon>Amoebozoa</taxon>
        <taxon>Evosea</taxon>
        <taxon>Eumycetozoa</taxon>
        <taxon>Dictyostelia</taxon>
        <taxon>Acytosteliales</taxon>
        <taxon>Acytosteliaceae</taxon>
        <taxon>Heterostelium</taxon>
    </lineage>
</organism>
<keyword evidence="2" id="KW-1185">Reference proteome</keyword>
<protein>
    <submittedName>
        <fullName evidence="1">Uncharacterized protein</fullName>
    </submittedName>
</protein>
<dbReference type="Proteomes" id="UP000001396">
    <property type="component" value="Unassembled WGS sequence"/>
</dbReference>
<name>D3BD67_HETP5</name>
<reference evidence="1 2" key="1">
    <citation type="journal article" date="2011" name="Genome Res.">
        <title>Phylogeny-wide analysis of social amoeba genomes highlights ancient origins for complex intercellular communication.</title>
        <authorList>
            <person name="Heidel A.J."/>
            <person name="Lawal H.M."/>
            <person name="Felder M."/>
            <person name="Schilde C."/>
            <person name="Helps N.R."/>
            <person name="Tunggal B."/>
            <person name="Rivero F."/>
            <person name="John U."/>
            <person name="Schleicher M."/>
            <person name="Eichinger L."/>
            <person name="Platzer M."/>
            <person name="Noegel A.A."/>
            <person name="Schaap P."/>
            <person name="Gloeckner G."/>
        </authorList>
    </citation>
    <scope>NUCLEOTIDE SEQUENCE [LARGE SCALE GENOMIC DNA]</scope>
    <source>
        <strain evidence="2">ATCC 26659 / Pp 5 / PN500</strain>
    </source>
</reference>
<proteinExistence type="predicted"/>
<dbReference type="FunCoup" id="D3BD67">
    <property type="interactions" value="421"/>
</dbReference>